<reference evidence="1 2" key="1">
    <citation type="journal article" date="2024" name="G3 (Bethesda)">
        <title>Genome assembly of Hibiscus sabdariffa L. provides insights into metabolisms of medicinal natural products.</title>
        <authorList>
            <person name="Kim T."/>
        </authorList>
    </citation>
    <scope>NUCLEOTIDE SEQUENCE [LARGE SCALE GENOMIC DNA]</scope>
    <source>
        <strain evidence="1">TK-2024</strain>
        <tissue evidence="1">Old leaves</tissue>
    </source>
</reference>
<proteinExistence type="predicted"/>
<accession>A0ABR2QNQ5</accession>
<evidence type="ECO:0000313" key="2">
    <source>
        <dbReference type="Proteomes" id="UP001396334"/>
    </source>
</evidence>
<comment type="caution">
    <text evidence="1">The sequence shown here is derived from an EMBL/GenBank/DDBJ whole genome shotgun (WGS) entry which is preliminary data.</text>
</comment>
<organism evidence="1 2">
    <name type="scientific">Hibiscus sabdariffa</name>
    <name type="common">roselle</name>
    <dbReference type="NCBI Taxonomy" id="183260"/>
    <lineage>
        <taxon>Eukaryota</taxon>
        <taxon>Viridiplantae</taxon>
        <taxon>Streptophyta</taxon>
        <taxon>Embryophyta</taxon>
        <taxon>Tracheophyta</taxon>
        <taxon>Spermatophyta</taxon>
        <taxon>Magnoliopsida</taxon>
        <taxon>eudicotyledons</taxon>
        <taxon>Gunneridae</taxon>
        <taxon>Pentapetalae</taxon>
        <taxon>rosids</taxon>
        <taxon>malvids</taxon>
        <taxon>Malvales</taxon>
        <taxon>Malvaceae</taxon>
        <taxon>Malvoideae</taxon>
        <taxon>Hibiscus</taxon>
    </lineage>
</organism>
<name>A0ABR2QNQ5_9ROSI</name>
<sequence length="131" mass="14722">MFARKQGGVVQLTANKLSDSINNLWDFDHPDSTNKCNASPIAHISTLVGSVKPMHFENVVITAPNWLRKIPPMSAMTELPLTAASTLNFSSPWLGGFQEPDSGLLWWKLLMFDAFGHLMNFSNWMCYFDSK</sequence>
<gene>
    <name evidence="1" type="ORF">V6N11_024975</name>
</gene>
<dbReference type="EMBL" id="JBBPBN010000035">
    <property type="protein sequence ID" value="KAK9002291.1"/>
    <property type="molecule type" value="Genomic_DNA"/>
</dbReference>
<dbReference type="Proteomes" id="UP001396334">
    <property type="component" value="Unassembled WGS sequence"/>
</dbReference>
<evidence type="ECO:0000313" key="1">
    <source>
        <dbReference type="EMBL" id="KAK9002291.1"/>
    </source>
</evidence>
<protein>
    <submittedName>
        <fullName evidence="1">Uncharacterized protein</fullName>
    </submittedName>
</protein>
<keyword evidence="2" id="KW-1185">Reference proteome</keyword>